<evidence type="ECO:0000313" key="2">
    <source>
        <dbReference type="Ensembl" id="ENSNVIP00000014069.1"/>
    </source>
</evidence>
<dbReference type="Proteomes" id="UP000694425">
    <property type="component" value="Unplaced"/>
</dbReference>
<name>A0A8C7AXF2_NEOVI</name>
<evidence type="ECO:0000313" key="3">
    <source>
        <dbReference type="Proteomes" id="UP000694425"/>
    </source>
</evidence>
<accession>A0A8C7AXF2</accession>
<reference evidence="2" key="2">
    <citation type="submission" date="2025-09" db="UniProtKB">
        <authorList>
            <consortium name="Ensembl"/>
        </authorList>
    </citation>
    <scope>IDENTIFICATION</scope>
</reference>
<sequence>MFSSVLAARAVGIQVVASQVLWDVGGLTNTPVTVFTAAPTDPGTRATCSEIILRQGILKDGSHREHLIKVKFGEDTEHLNRPADLIKQYILTGHFMNPYELASFQERNITEQ</sequence>
<feature type="chain" id="PRO_5034209267" evidence="1">
    <location>
        <begin position="19"/>
        <end position="112"/>
    </location>
</feature>
<protein>
    <submittedName>
        <fullName evidence="2">Uncharacterized protein</fullName>
    </submittedName>
</protein>
<organism evidence="2 3">
    <name type="scientific">Neovison vison</name>
    <name type="common">American mink</name>
    <name type="synonym">Mustela vison</name>
    <dbReference type="NCBI Taxonomy" id="452646"/>
    <lineage>
        <taxon>Eukaryota</taxon>
        <taxon>Metazoa</taxon>
        <taxon>Chordata</taxon>
        <taxon>Craniata</taxon>
        <taxon>Vertebrata</taxon>
        <taxon>Euteleostomi</taxon>
        <taxon>Mammalia</taxon>
        <taxon>Eutheria</taxon>
        <taxon>Laurasiatheria</taxon>
        <taxon>Carnivora</taxon>
        <taxon>Caniformia</taxon>
        <taxon>Musteloidea</taxon>
        <taxon>Mustelidae</taxon>
        <taxon>Mustelinae</taxon>
        <taxon>Neogale</taxon>
    </lineage>
</organism>
<dbReference type="AlphaFoldDB" id="A0A8C7AXF2"/>
<dbReference type="Ensembl" id="ENSNVIT00000016429.1">
    <property type="protein sequence ID" value="ENSNVIP00000014069.1"/>
    <property type="gene ID" value="ENSNVIG00000011075.1"/>
</dbReference>
<evidence type="ECO:0000256" key="1">
    <source>
        <dbReference type="SAM" id="SignalP"/>
    </source>
</evidence>
<reference evidence="2" key="1">
    <citation type="submission" date="2025-08" db="UniProtKB">
        <authorList>
            <consortium name="Ensembl"/>
        </authorList>
    </citation>
    <scope>IDENTIFICATION</scope>
</reference>
<keyword evidence="3" id="KW-1185">Reference proteome</keyword>
<proteinExistence type="predicted"/>
<keyword evidence="1" id="KW-0732">Signal</keyword>
<feature type="signal peptide" evidence="1">
    <location>
        <begin position="1"/>
        <end position="18"/>
    </location>
</feature>